<dbReference type="Proteomes" id="UP001321473">
    <property type="component" value="Unassembled WGS sequence"/>
</dbReference>
<name>A0AAQ4F161_AMBAM</name>
<accession>A0AAQ4F161</accession>
<evidence type="ECO:0000313" key="3">
    <source>
        <dbReference type="Proteomes" id="UP001321473"/>
    </source>
</evidence>
<dbReference type="AlphaFoldDB" id="A0AAQ4F161"/>
<evidence type="ECO:0000256" key="1">
    <source>
        <dbReference type="SAM" id="MobiDB-lite"/>
    </source>
</evidence>
<keyword evidence="3" id="KW-1185">Reference proteome</keyword>
<comment type="caution">
    <text evidence="2">The sequence shown here is derived from an EMBL/GenBank/DDBJ whole genome shotgun (WGS) entry which is preliminary data.</text>
</comment>
<dbReference type="EMBL" id="JARKHS020008338">
    <property type="protein sequence ID" value="KAK8780870.1"/>
    <property type="molecule type" value="Genomic_DNA"/>
</dbReference>
<evidence type="ECO:0000313" key="2">
    <source>
        <dbReference type="EMBL" id="KAK8780870.1"/>
    </source>
</evidence>
<feature type="region of interest" description="Disordered" evidence="1">
    <location>
        <begin position="52"/>
        <end position="72"/>
    </location>
</feature>
<gene>
    <name evidence="2" type="ORF">V5799_017788</name>
</gene>
<organism evidence="2 3">
    <name type="scientific">Amblyomma americanum</name>
    <name type="common">Lone star tick</name>
    <dbReference type="NCBI Taxonomy" id="6943"/>
    <lineage>
        <taxon>Eukaryota</taxon>
        <taxon>Metazoa</taxon>
        <taxon>Ecdysozoa</taxon>
        <taxon>Arthropoda</taxon>
        <taxon>Chelicerata</taxon>
        <taxon>Arachnida</taxon>
        <taxon>Acari</taxon>
        <taxon>Parasitiformes</taxon>
        <taxon>Ixodida</taxon>
        <taxon>Ixodoidea</taxon>
        <taxon>Ixodidae</taxon>
        <taxon>Amblyomminae</taxon>
        <taxon>Amblyomma</taxon>
    </lineage>
</organism>
<reference evidence="2 3" key="1">
    <citation type="journal article" date="2023" name="Arcadia Sci">
        <title>De novo assembly of a long-read Amblyomma americanum tick genome.</title>
        <authorList>
            <person name="Chou S."/>
            <person name="Poskanzer K.E."/>
            <person name="Rollins M."/>
            <person name="Thuy-Boun P.S."/>
        </authorList>
    </citation>
    <scope>NUCLEOTIDE SEQUENCE [LARGE SCALE GENOMIC DNA]</scope>
    <source>
        <strain evidence="2">F_SG_1</strain>
        <tissue evidence="2">Salivary glands</tissue>
    </source>
</reference>
<proteinExistence type="predicted"/>
<protein>
    <submittedName>
        <fullName evidence="2">Uncharacterized protein</fullName>
    </submittedName>
</protein>
<sequence>MDPYRFGFTTDRYGRGFGYSCKDVFECQALKEKQELAAESYRAFPRGFAPPPLAYREPTADRPLGGTAHRRAPLPPRFAAAAAPRLPPVAPYW</sequence>